<dbReference type="Proteomes" id="UP000094389">
    <property type="component" value="Unassembled WGS sequence"/>
</dbReference>
<dbReference type="GO" id="GO:0071038">
    <property type="term" value="P:TRAMP-dependent tRNA surveillance pathway"/>
    <property type="evidence" value="ECO:0007669"/>
    <property type="project" value="TreeGrafter"/>
</dbReference>
<dbReference type="STRING" id="983966.A0A0H5BYW8"/>
<evidence type="ECO:0000259" key="5">
    <source>
        <dbReference type="Pfam" id="PF15985"/>
    </source>
</evidence>
<dbReference type="InterPro" id="IPR036612">
    <property type="entry name" value="KH_dom_type_1_sf"/>
</dbReference>
<dbReference type="GO" id="GO:0000176">
    <property type="term" value="C:nuclear exosome (RNase complex)"/>
    <property type="evidence" value="ECO:0007669"/>
    <property type="project" value="TreeGrafter"/>
</dbReference>
<dbReference type="Pfam" id="PF18311">
    <property type="entry name" value="Rrp40_N"/>
    <property type="match status" value="1"/>
</dbReference>
<dbReference type="SUPFAM" id="SSF50249">
    <property type="entry name" value="Nucleic acid-binding proteins"/>
    <property type="match status" value="1"/>
</dbReference>
<evidence type="ECO:0000313" key="10">
    <source>
        <dbReference type="Proteomes" id="UP000094389"/>
    </source>
</evidence>
<dbReference type="GO" id="GO:0071051">
    <property type="term" value="P:poly(A)-dependent snoRNA 3'-end processing"/>
    <property type="evidence" value="ECO:0007669"/>
    <property type="project" value="TreeGrafter"/>
</dbReference>
<dbReference type="Gene3D" id="3.30.1370.10">
    <property type="entry name" value="K Homology domain, type 1"/>
    <property type="match status" value="1"/>
</dbReference>
<keyword evidence="10" id="KW-1185">Reference proteome</keyword>
<evidence type="ECO:0000259" key="6">
    <source>
        <dbReference type="Pfam" id="PF18311"/>
    </source>
</evidence>
<accession>A0A0H5BYW8</accession>
<reference evidence="7" key="1">
    <citation type="submission" date="2014-12" db="EMBL/GenBank/DDBJ databases">
        <authorList>
            <person name="Jaenicke S."/>
        </authorList>
    </citation>
    <scope>NUCLEOTIDE SEQUENCE [LARGE SCALE GENOMIC DNA]</scope>
    <source>
        <strain evidence="7">CBS1600</strain>
    </source>
</reference>
<dbReference type="SUPFAM" id="SSF54791">
    <property type="entry name" value="Eukaryotic type KH-domain (KH-domain type I)"/>
    <property type="match status" value="1"/>
</dbReference>
<dbReference type="InterPro" id="IPR049469">
    <property type="entry name" value="RRP40_KH-I"/>
</dbReference>
<dbReference type="GO" id="GO:0000177">
    <property type="term" value="C:cytoplasmic exosome (RNase complex)"/>
    <property type="evidence" value="ECO:0007669"/>
    <property type="project" value="TreeGrafter"/>
</dbReference>
<name>A0A0H5BYW8_CYBJN</name>
<evidence type="ECO:0000256" key="1">
    <source>
        <dbReference type="ARBA" id="ARBA00004123"/>
    </source>
</evidence>
<dbReference type="OMA" id="SYMAFPN"/>
<keyword evidence="4" id="KW-0694">RNA-binding</keyword>
<dbReference type="EMBL" id="KV453925">
    <property type="protein sequence ID" value="ODV75987.1"/>
    <property type="molecule type" value="Genomic_DNA"/>
</dbReference>
<reference evidence="9" key="2">
    <citation type="journal article" date="2015" name="J. Biotechnol.">
        <title>The structure of the Cyberlindnera jadinii genome and its relation to Candida utilis analyzed by the occurrence of single nucleotide polymorphisms.</title>
        <authorList>
            <person name="Rupp O."/>
            <person name="Brinkrolf K."/>
            <person name="Buerth C."/>
            <person name="Kunigo M."/>
            <person name="Schneider J."/>
            <person name="Jaenicke S."/>
            <person name="Goesmann A."/>
            <person name="Puehler A."/>
            <person name="Jaeger K.-E."/>
            <person name="Ernst J.F."/>
        </authorList>
    </citation>
    <scope>NUCLEOTIDE SEQUENCE [LARGE SCALE GENOMIC DNA]</scope>
    <source>
        <strain evidence="9">ATCC 18201 / CBS 1600 / BCRC 20928 / JCM 3617 / NBRC 0987 / NRRL Y-1542</strain>
    </source>
</reference>
<protein>
    <submittedName>
        <fullName evidence="7">Uncharacterized protein</fullName>
    </submittedName>
</protein>
<dbReference type="GO" id="GO:0000467">
    <property type="term" value="P:exonucleolytic trimming to generate mature 3'-end of 5.8S rRNA from tricistronic rRNA transcript (SSU-rRNA, 5.8S rRNA, LSU-rRNA)"/>
    <property type="evidence" value="ECO:0007669"/>
    <property type="project" value="TreeGrafter"/>
</dbReference>
<dbReference type="GO" id="GO:0003723">
    <property type="term" value="F:RNA binding"/>
    <property type="evidence" value="ECO:0007669"/>
    <property type="project" value="UniProtKB-KW"/>
</dbReference>
<dbReference type="FunFam" id="3.30.1370.10:FF:000038">
    <property type="entry name" value="exosome complex component RRP40"/>
    <property type="match status" value="1"/>
</dbReference>
<dbReference type="Pfam" id="PF21262">
    <property type="entry name" value="RRP40_S1"/>
    <property type="match status" value="1"/>
</dbReference>
<proteinExistence type="predicted"/>
<evidence type="ECO:0000256" key="3">
    <source>
        <dbReference type="ARBA" id="ARBA00022835"/>
    </source>
</evidence>
<dbReference type="AlphaFoldDB" id="A0A0H5BYW8"/>
<evidence type="ECO:0000256" key="2">
    <source>
        <dbReference type="ARBA" id="ARBA00022490"/>
    </source>
</evidence>
<sequence length="225" mass="24089">MSIIIPGDSVQVANSVALGPGVVCTRNRSVIPVTAGILEENSKSIHVESNGRRYVPSTNDYVIGTVTGSFGDAFRVSLSDFTFPVSLSAMAFPNASKKNRPNLKVGSLVYARVSSAIPEIDVEIECLDPTTGKDGGFGLLEGGYVFDVSLAYARTLLFNPNYPLLNQLVKKCQFEIAIGLNGKIWIKTDDLKHTLAAANAIKQCQLVPSSECSNVINSAFKSLSQ</sequence>
<dbReference type="InterPro" id="IPR041054">
    <property type="entry name" value="Rrp40_N_euk"/>
</dbReference>
<keyword evidence="2" id="KW-0963">Cytoplasm</keyword>
<dbReference type="InterPro" id="IPR012340">
    <property type="entry name" value="NA-bd_OB-fold"/>
</dbReference>
<feature type="domain" description="Exosome complex exonuclease Rrp40 N-terminal" evidence="6">
    <location>
        <begin position="17"/>
        <end position="53"/>
    </location>
</feature>
<dbReference type="GO" id="GO:0034475">
    <property type="term" value="P:U4 snRNA 3'-end processing"/>
    <property type="evidence" value="ECO:0007669"/>
    <property type="project" value="TreeGrafter"/>
</dbReference>
<organism evidence="7 9">
    <name type="scientific">Cyberlindnera jadinii (strain ATCC 18201 / CBS 1600 / BCRC 20928 / JCM 3617 / NBRC 0987 / NRRL Y-1542)</name>
    <name type="common">Torula yeast</name>
    <name type="synonym">Candida utilis</name>
    <dbReference type="NCBI Taxonomy" id="983966"/>
    <lineage>
        <taxon>Eukaryota</taxon>
        <taxon>Fungi</taxon>
        <taxon>Dikarya</taxon>
        <taxon>Ascomycota</taxon>
        <taxon>Saccharomycotina</taxon>
        <taxon>Saccharomycetes</taxon>
        <taxon>Phaffomycetales</taxon>
        <taxon>Phaffomycetaceae</taxon>
        <taxon>Cyberlindnera</taxon>
    </lineage>
</organism>
<dbReference type="InterPro" id="IPR004088">
    <property type="entry name" value="KH_dom_type_1"/>
</dbReference>
<dbReference type="Gene3D" id="2.40.50.140">
    <property type="entry name" value="Nucleic acid-binding proteins"/>
    <property type="match status" value="1"/>
</dbReference>
<dbReference type="FunFam" id="2.40.50.140:FF:000127">
    <property type="entry name" value="Exosome complex component RRP40"/>
    <property type="match status" value="1"/>
</dbReference>
<dbReference type="InterPro" id="IPR026699">
    <property type="entry name" value="Exosome_RNA_bind1/RRP40/RRP4"/>
</dbReference>
<dbReference type="PANTHER" id="PTHR21321:SF1">
    <property type="entry name" value="EXOSOME COMPLEX COMPONENT RRP40"/>
    <property type="match status" value="1"/>
</dbReference>
<dbReference type="Pfam" id="PF15985">
    <property type="entry name" value="KH_6"/>
    <property type="match status" value="1"/>
</dbReference>
<evidence type="ECO:0000313" key="8">
    <source>
        <dbReference type="EMBL" id="ODV75987.1"/>
    </source>
</evidence>
<gene>
    <name evidence="7" type="ORF">BN1211_0609</name>
    <name evidence="8" type="ORF">CYBJADRAFT_122292</name>
</gene>
<reference evidence="8 10" key="3">
    <citation type="journal article" date="2016" name="Proc. Natl. Acad. Sci. U.S.A.">
        <title>Comparative genomics of biotechnologically important yeasts.</title>
        <authorList>
            <person name="Riley R."/>
            <person name="Haridas S."/>
            <person name="Wolfe K.H."/>
            <person name="Lopes M.R."/>
            <person name="Hittinger C.T."/>
            <person name="Goeker M."/>
            <person name="Salamov A.A."/>
            <person name="Wisecaver J.H."/>
            <person name="Long T.M."/>
            <person name="Calvey C.H."/>
            <person name="Aerts A.L."/>
            <person name="Barry K.W."/>
            <person name="Choi C."/>
            <person name="Clum A."/>
            <person name="Coughlan A.Y."/>
            <person name="Deshpande S."/>
            <person name="Douglass A.P."/>
            <person name="Hanson S.J."/>
            <person name="Klenk H.-P."/>
            <person name="LaButti K.M."/>
            <person name="Lapidus A."/>
            <person name="Lindquist E.A."/>
            <person name="Lipzen A.M."/>
            <person name="Meier-Kolthoff J.P."/>
            <person name="Ohm R.A."/>
            <person name="Otillar R.P."/>
            <person name="Pangilinan J.L."/>
            <person name="Peng Y."/>
            <person name="Rokas A."/>
            <person name="Rosa C.A."/>
            <person name="Scheuner C."/>
            <person name="Sibirny A.A."/>
            <person name="Slot J.C."/>
            <person name="Stielow J.B."/>
            <person name="Sun H."/>
            <person name="Kurtzman C.P."/>
            <person name="Blackwell M."/>
            <person name="Grigoriev I.V."/>
            <person name="Jeffries T.W."/>
        </authorList>
    </citation>
    <scope>NUCLEOTIDE SEQUENCE [LARGE SCALE GENOMIC DNA]</scope>
    <source>
        <strain evidence="10">ATCC 18201 / CBS 1600 / BCRC 20928 / JCM 3617 / NBRC 0987 / NRRL Y-1542</strain>
        <strain evidence="8">NRRL Y-1542</strain>
    </source>
</reference>
<evidence type="ECO:0000256" key="4">
    <source>
        <dbReference type="ARBA" id="ARBA00022884"/>
    </source>
</evidence>
<dbReference type="CDD" id="cd22526">
    <property type="entry name" value="KH-I_Rrp40"/>
    <property type="match status" value="1"/>
</dbReference>
<evidence type="ECO:0000313" key="9">
    <source>
        <dbReference type="Proteomes" id="UP000038830"/>
    </source>
</evidence>
<dbReference type="OrthoDB" id="340500at2759"/>
<dbReference type="GO" id="GO:0071035">
    <property type="term" value="P:nuclear polyadenylation-dependent rRNA catabolic process"/>
    <property type="evidence" value="ECO:0007669"/>
    <property type="project" value="TreeGrafter"/>
</dbReference>
<dbReference type="Proteomes" id="UP000038830">
    <property type="component" value="Unassembled WGS sequence"/>
</dbReference>
<dbReference type="GO" id="GO:0071034">
    <property type="term" value="P:CUT catabolic process"/>
    <property type="evidence" value="ECO:0007669"/>
    <property type="project" value="TreeGrafter"/>
</dbReference>
<keyword evidence="3" id="KW-0271">Exosome</keyword>
<dbReference type="Gene3D" id="2.40.50.100">
    <property type="match status" value="1"/>
</dbReference>
<dbReference type="PANTHER" id="PTHR21321">
    <property type="entry name" value="PNAS-3 RELATED"/>
    <property type="match status" value="1"/>
</dbReference>
<feature type="domain" description="K Homology" evidence="5">
    <location>
        <begin position="143"/>
        <end position="190"/>
    </location>
</feature>
<accession>A0A1E4S8W7</accession>
<comment type="subcellular location">
    <subcellularLocation>
        <location evidence="1">Nucleus</location>
    </subcellularLocation>
</comment>
<evidence type="ECO:0000313" key="7">
    <source>
        <dbReference type="EMBL" id="CEP20685.1"/>
    </source>
</evidence>
<dbReference type="EMBL" id="CDQK01000001">
    <property type="protein sequence ID" value="CEP20685.1"/>
    <property type="molecule type" value="Genomic_DNA"/>
</dbReference>